<dbReference type="EMBL" id="UOFC01000123">
    <property type="protein sequence ID" value="VAW47024.1"/>
    <property type="molecule type" value="Genomic_DNA"/>
</dbReference>
<dbReference type="Pfam" id="PF00675">
    <property type="entry name" value="Peptidase_M16"/>
    <property type="match status" value="1"/>
</dbReference>
<name>A0A3B0WTJ9_9ZZZZ</name>
<accession>A0A3B0WTJ9</accession>
<dbReference type="InterPro" id="IPR011249">
    <property type="entry name" value="Metalloenz_LuxS/M16"/>
</dbReference>
<dbReference type="SMART" id="SM01264">
    <property type="entry name" value="M16C_associated"/>
    <property type="match status" value="1"/>
</dbReference>
<dbReference type="InterPro" id="IPR011765">
    <property type="entry name" value="Pept_M16_N"/>
</dbReference>
<sequence>MSKTHPSFEYIGQQTIDSLNLTVEHYQHKLTGATHYHLAADDPQNVFLVALRTVPMDSTGVAHILEHTSLCGSEKYPVRDPFFMMIRRSLNTFMNAFTSSDWTAYPFATENKKDFQNLLQVYMDAVFFPNLDALDFAQEGHRFEFEEMTNPESPLTYKGVVFNEMKGAMSSPISTLWQAFSSELYPSNTYHYNSGGEPEDIPNLTHQQLVDFHQNHYHPSNAVFMTYGDISAIEHQTQFDVLALARFNNSVPQVHVGLEQRFSQPKSVHHVYALDEESTEAKTHIVLGWLLGENKDPLNVLKGHLLSSVLLDNSASPLRMVLEESPLATAPSPLCGLEDSNKEMVFVVGVQGSEAEHAEAIEQLILAELHRIVEEGVDQSQVEAMLHQLELSQREVGGDSYPYGLQLILHALPGALHEGDPIALLDSDQALKVLEEEVKDPQFIPNFIKTWLLDNTHRVRLTMAPDTTLSAQKERAEKETLAAIQATLSEPEKQAIIDQAVALEQRQSQEDDPSILPEVTKEDIPETIKTYTAQHTQIGSVPVTAYQCGSNGLTYEQLVMELPALTDAEKALMPLFNSCVTEVGSAGRDYLETQSYHAEISGGISARSMVHSKLQAPEECHSHFLFSSKGLNRHQDKVAGLIEDTLYTARFDELNRLKDLVGQIRASVDHGITGNGHGLAMMAAVQNFTPAAQWSFQRSGFAGIQYIKSLNESLQGSEQAVEAFSEGLLGIQKKLCQAPKQALIISDDAGLSSALKGLKTNWSRLPKSTTQPSAFSVKASQQTIKQAWVTSTQVNFCALAYPTVMPDHDDAPKLSVLGACLRNGFLHSIIREKGGAYGGGANYNGEASAFVFYSYRDPRLLETYADFNKALDWLMSSDATQAKVDEAILNVISSMDKPSSPAGEVKKAFYQTLHGRSYETRMAYRHGVISTTLDELRTIAERYLSEDNASSAVLTNTNGAEQLANSGFEVITL</sequence>
<evidence type="ECO:0000259" key="1">
    <source>
        <dbReference type="SMART" id="SM01264"/>
    </source>
</evidence>
<dbReference type="InterPro" id="IPR013578">
    <property type="entry name" value="Peptidase_M16C_assoc"/>
</dbReference>
<organism evidence="2">
    <name type="scientific">hydrothermal vent metagenome</name>
    <dbReference type="NCBI Taxonomy" id="652676"/>
    <lineage>
        <taxon>unclassified sequences</taxon>
        <taxon>metagenomes</taxon>
        <taxon>ecological metagenomes</taxon>
    </lineage>
</organism>
<dbReference type="Pfam" id="PF08367">
    <property type="entry name" value="M16C_assoc"/>
    <property type="match status" value="1"/>
</dbReference>
<dbReference type="Pfam" id="PF22516">
    <property type="entry name" value="PreP_C"/>
    <property type="match status" value="1"/>
</dbReference>
<dbReference type="Gene3D" id="3.30.830.10">
    <property type="entry name" value="Metalloenzyme, LuxS/M16 peptidase-like"/>
    <property type="match status" value="4"/>
</dbReference>
<dbReference type="Pfam" id="PF05193">
    <property type="entry name" value="Peptidase_M16_C"/>
    <property type="match status" value="1"/>
</dbReference>
<proteinExistence type="predicted"/>
<dbReference type="InterPro" id="IPR007863">
    <property type="entry name" value="Peptidase_M16_C"/>
</dbReference>
<dbReference type="SUPFAM" id="SSF63411">
    <property type="entry name" value="LuxS/MPP-like metallohydrolase"/>
    <property type="match status" value="4"/>
</dbReference>
<dbReference type="PANTHER" id="PTHR43016">
    <property type="entry name" value="PRESEQUENCE PROTEASE"/>
    <property type="match status" value="1"/>
</dbReference>
<dbReference type="GO" id="GO:0006508">
    <property type="term" value="P:proteolysis"/>
    <property type="evidence" value="ECO:0007669"/>
    <property type="project" value="InterPro"/>
</dbReference>
<protein>
    <submittedName>
        <fullName evidence="2">Predicted insulinase-like Zn-dependent peptidase DVU0941</fullName>
    </submittedName>
</protein>
<dbReference type="InterPro" id="IPR055130">
    <property type="entry name" value="PreP_C"/>
</dbReference>
<dbReference type="AlphaFoldDB" id="A0A3B0WTJ9"/>
<dbReference type="FunFam" id="3.30.830.10:FF:000011">
    <property type="entry name" value="Presequence protease, mitochondrial"/>
    <property type="match status" value="1"/>
</dbReference>
<dbReference type="PANTHER" id="PTHR43016:SF13">
    <property type="entry name" value="PRESEQUENCE PROTEASE, MITOCHONDRIAL"/>
    <property type="match status" value="1"/>
</dbReference>
<evidence type="ECO:0000313" key="2">
    <source>
        <dbReference type="EMBL" id="VAW47024.1"/>
    </source>
</evidence>
<gene>
    <name evidence="2" type="ORF">MNBD_GAMMA03-1204</name>
</gene>
<dbReference type="GO" id="GO:0046872">
    <property type="term" value="F:metal ion binding"/>
    <property type="evidence" value="ECO:0007669"/>
    <property type="project" value="InterPro"/>
</dbReference>
<feature type="domain" description="Peptidase M16C associated" evidence="1">
    <location>
        <begin position="463"/>
        <end position="710"/>
    </location>
</feature>
<reference evidence="2" key="1">
    <citation type="submission" date="2018-06" db="EMBL/GenBank/DDBJ databases">
        <authorList>
            <person name="Zhirakovskaya E."/>
        </authorList>
    </citation>
    <scope>NUCLEOTIDE SEQUENCE</scope>
</reference>